<evidence type="ECO:0000256" key="5">
    <source>
        <dbReference type="ARBA" id="ARBA00022825"/>
    </source>
</evidence>
<dbReference type="PANTHER" id="PTHR24276">
    <property type="entry name" value="POLYSERASE-RELATED"/>
    <property type="match status" value="1"/>
</dbReference>
<proteinExistence type="evidence at transcript level"/>
<keyword evidence="7" id="KW-1015">Disulfide bond</keyword>
<sequence length="260" mass="27230">MLSLLISTLLISCASSAPDTLSLVPDFIGLDGRIVGGETVTIEQFPYQVSLQLLGGHWCGGAIISDTVILSAAHCVSWPQSWYNVRAGSSFHNSGGSLVEISTIIVHPDYNPSNLDNDITIIRLSSSLSFSASISPIALASENEIIPEGTSSVVSGWGALEENGPAPIQLQAVTVPIVSQENCNDLYRDHPLSILDSMICAGFPEGGRDACQGDSGGPLTANGLLIGLVSWGEGCARATYPGVYANIANVRGFIRQNTGI</sequence>
<evidence type="ECO:0000256" key="1">
    <source>
        <dbReference type="ARBA" id="ARBA00007664"/>
    </source>
</evidence>
<dbReference type="GO" id="GO:0004252">
    <property type="term" value="F:serine-type endopeptidase activity"/>
    <property type="evidence" value="ECO:0007669"/>
    <property type="project" value="InterPro"/>
</dbReference>
<evidence type="ECO:0000256" key="4">
    <source>
        <dbReference type="ARBA" id="ARBA00022801"/>
    </source>
</evidence>
<dbReference type="SMART" id="SM00020">
    <property type="entry name" value="Tryp_SPc"/>
    <property type="match status" value="1"/>
</dbReference>
<evidence type="ECO:0000256" key="3">
    <source>
        <dbReference type="ARBA" id="ARBA00022729"/>
    </source>
</evidence>
<dbReference type="InterPro" id="IPR033116">
    <property type="entry name" value="TRYPSIN_SER"/>
</dbReference>
<reference evidence="11" key="1">
    <citation type="submission" date="2017-05" db="EMBL/GenBank/DDBJ databases">
        <authorList>
            <person name="Huang Y."/>
            <person name="Shu C."/>
        </authorList>
    </citation>
    <scope>NUCLEOTIDE SEQUENCE</scope>
</reference>
<dbReference type="CDD" id="cd00190">
    <property type="entry name" value="Tryp_SPc"/>
    <property type="match status" value="1"/>
</dbReference>
<dbReference type="EMBL" id="MF167594">
    <property type="protein sequence ID" value="AXF35732.1"/>
    <property type="molecule type" value="mRNA"/>
</dbReference>
<feature type="chain" id="PRO_5034291491" evidence="9">
    <location>
        <begin position="17"/>
        <end position="260"/>
    </location>
</feature>
<evidence type="ECO:0000313" key="11">
    <source>
        <dbReference type="EMBL" id="AXF35732.1"/>
    </source>
</evidence>
<dbReference type="Pfam" id="PF00089">
    <property type="entry name" value="Trypsin"/>
    <property type="match status" value="1"/>
</dbReference>
<dbReference type="FunFam" id="2.40.10.10:FF:000077">
    <property type="entry name" value="Predicted protein"/>
    <property type="match status" value="1"/>
</dbReference>
<dbReference type="PROSITE" id="PS50240">
    <property type="entry name" value="TRYPSIN_DOM"/>
    <property type="match status" value="1"/>
</dbReference>
<evidence type="ECO:0000256" key="6">
    <source>
        <dbReference type="ARBA" id="ARBA00023145"/>
    </source>
</evidence>
<dbReference type="InterPro" id="IPR001254">
    <property type="entry name" value="Trypsin_dom"/>
</dbReference>
<evidence type="ECO:0000256" key="9">
    <source>
        <dbReference type="SAM" id="SignalP"/>
    </source>
</evidence>
<keyword evidence="2 8" id="KW-0645">Protease</keyword>
<keyword evidence="5 8" id="KW-0720">Serine protease</keyword>
<accession>A0A8D4J1J6</accession>
<feature type="domain" description="Peptidase S1" evidence="10">
    <location>
        <begin position="34"/>
        <end position="259"/>
    </location>
</feature>
<dbReference type="GO" id="GO:0006508">
    <property type="term" value="P:proteolysis"/>
    <property type="evidence" value="ECO:0007669"/>
    <property type="project" value="UniProtKB-KW"/>
</dbReference>
<keyword evidence="4 8" id="KW-0378">Hydrolase</keyword>
<evidence type="ECO:0000256" key="2">
    <source>
        <dbReference type="ARBA" id="ARBA00022670"/>
    </source>
</evidence>
<keyword evidence="3 9" id="KW-0732">Signal</keyword>
<keyword evidence="6" id="KW-0865">Zymogen</keyword>
<organism evidence="11">
    <name type="scientific">Holotrichia oblita</name>
    <name type="common">Chafer beetle</name>
    <dbReference type="NCBI Taxonomy" id="644536"/>
    <lineage>
        <taxon>Eukaryota</taxon>
        <taxon>Metazoa</taxon>
        <taxon>Ecdysozoa</taxon>
        <taxon>Arthropoda</taxon>
        <taxon>Hexapoda</taxon>
        <taxon>Insecta</taxon>
        <taxon>Pterygota</taxon>
        <taxon>Neoptera</taxon>
        <taxon>Endopterygota</taxon>
        <taxon>Coleoptera</taxon>
        <taxon>Polyphaga</taxon>
        <taxon>Scarabaeiformia</taxon>
        <taxon>Scarabaeidae</taxon>
        <taxon>Melolonthinae</taxon>
        <taxon>Holotrichia</taxon>
    </lineage>
</organism>
<evidence type="ECO:0000256" key="7">
    <source>
        <dbReference type="ARBA" id="ARBA00023157"/>
    </source>
</evidence>
<evidence type="ECO:0000256" key="8">
    <source>
        <dbReference type="RuleBase" id="RU363034"/>
    </source>
</evidence>
<evidence type="ECO:0000259" key="10">
    <source>
        <dbReference type="PROSITE" id="PS50240"/>
    </source>
</evidence>
<dbReference type="AlphaFoldDB" id="A0A8D4J1J6"/>
<dbReference type="InterPro" id="IPR018114">
    <property type="entry name" value="TRYPSIN_HIS"/>
</dbReference>
<protein>
    <submittedName>
        <fullName evidence="11">Serine protease 6</fullName>
    </submittedName>
</protein>
<dbReference type="PROSITE" id="PS00134">
    <property type="entry name" value="TRYPSIN_HIS"/>
    <property type="match status" value="1"/>
</dbReference>
<name>A0A8D4J1J6_HOLOL</name>
<comment type="similarity">
    <text evidence="1">Belongs to the peptidase S1 family.</text>
</comment>
<dbReference type="InterPro" id="IPR050430">
    <property type="entry name" value="Peptidase_S1"/>
</dbReference>
<feature type="signal peptide" evidence="9">
    <location>
        <begin position="1"/>
        <end position="16"/>
    </location>
</feature>
<dbReference type="PROSITE" id="PS00135">
    <property type="entry name" value="TRYPSIN_SER"/>
    <property type="match status" value="1"/>
</dbReference>
<dbReference type="PANTHER" id="PTHR24276:SF91">
    <property type="entry name" value="AT26814P-RELATED"/>
    <property type="match status" value="1"/>
</dbReference>